<reference evidence="2" key="1">
    <citation type="journal article" date="2006" name="PLoS Biol.">
        <title>Macronuclear genome sequence of the ciliate Tetrahymena thermophila, a model eukaryote.</title>
        <authorList>
            <person name="Eisen J.A."/>
            <person name="Coyne R.S."/>
            <person name="Wu M."/>
            <person name="Wu D."/>
            <person name="Thiagarajan M."/>
            <person name="Wortman J.R."/>
            <person name="Badger J.H."/>
            <person name="Ren Q."/>
            <person name="Amedeo P."/>
            <person name="Jones K.M."/>
            <person name="Tallon L.J."/>
            <person name="Delcher A.L."/>
            <person name="Salzberg S.L."/>
            <person name="Silva J.C."/>
            <person name="Haas B.J."/>
            <person name="Majoros W.H."/>
            <person name="Farzad M."/>
            <person name="Carlton J.M."/>
            <person name="Smith R.K. Jr."/>
            <person name="Garg J."/>
            <person name="Pearlman R.E."/>
            <person name="Karrer K.M."/>
            <person name="Sun L."/>
            <person name="Manning G."/>
            <person name="Elde N.C."/>
            <person name="Turkewitz A.P."/>
            <person name="Asai D.J."/>
            <person name="Wilkes D.E."/>
            <person name="Wang Y."/>
            <person name="Cai H."/>
            <person name="Collins K."/>
            <person name="Stewart B.A."/>
            <person name="Lee S.R."/>
            <person name="Wilamowska K."/>
            <person name="Weinberg Z."/>
            <person name="Ruzzo W.L."/>
            <person name="Wloga D."/>
            <person name="Gaertig J."/>
            <person name="Frankel J."/>
            <person name="Tsao C.-C."/>
            <person name="Gorovsky M.A."/>
            <person name="Keeling P.J."/>
            <person name="Waller R.F."/>
            <person name="Patron N.J."/>
            <person name="Cherry J.M."/>
            <person name="Stover N.A."/>
            <person name="Krieger C.J."/>
            <person name="del Toro C."/>
            <person name="Ryder H.F."/>
            <person name="Williamson S.C."/>
            <person name="Barbeau R.A."/>
            <person name="Hamilton E.P."/>
            <person name="Orias E."/>
        </authorList>
    </citation>
    <scope>NUCLEOTIDE SEQUENCE [LARGE SCALE GENOMIC DNA]</scope>
    <source>
        <strain evidence="2">SB210</strain>
    </source>
</reference>
<dbReference type="InParanoid" id="I7MJE4"/>
<organism evidence="1 2">
    <name type="scientific">Tetrahymena thermophila (strain SB210)</name>
    <dbReference type="NCBI Taxonomy" id="312017"/>
    <lineage>
        <taxon>Eukaryota</taxon>
        <taxon>Sar</taxon>
        <taxon>Alveolata</taxon>
        <taxon>Ciliophora</taxon>
        <taxon>Intramacronucleata</taxon>
        <taxon>Oligohymenophorea</taxon>
        <taxon>Hymenostomatida</taxon>
        <taxon>Tetrahymenina</taxon>
        <taxon>Tetrahymenidae</taxon>
        <taxon>Tetrahymena</taxon>
    </lineage>
</organism>
<dbReference type="KEGG" id="tet:TTHERM_00188310"/>
<dbReference type="EMBL" id="GG662693">
    <property type="protein sequence ID" value="EAR96262.1"/>
    <property type="molecule type" value="Genomic_DNA"/>
</dbReference>
<keyword evidence="2" id="KW-1185">Reference proteome</keyword>
<protein>
    <submittedName>
        <fullName evidence="1">Uncharacterized protein</fullName>
    </submittedName>
</protein>
<dbReference type="GeneID" id="7831317"/>
<proteinExistence type="predicted"/>
<dbReference type="Proteomes" id="UP000009168">
    <property type="component" value="Unassembled WGS sequence"/>
</dbReference>
<gene>
    <name evidence="1" type="ORF">TTHERM_00188310</name>
</gene>
<dbReference type="RefSeq" id="XP_001016507.1">
    <property type="nucleotide sequence ID" value="XM_001016507.3"/>
</dbReference>
<accession>I7MJE4</accession>
<name>I7MJE4_TETTS</name>
<evidence type="ECO:0000313" key="2">
    <source>
        <dbReference type="Proteomes" id="UP000009168"/>
    </source>
</evidence>
<sequence>MTDIPYWLIRAHRDNLFALQNCINNPSPAENELAIEMYKTLLSHDSGFSDFKYIILNEWWVNPNKPWLGKGDLAFTNGKNILVVEVKRIKGSTKQLKLQKLTKVIRQARYYALMIKKFRDRQRFPIPEYNQYFCKSKIHAAFYTNLDKNIILVKHPKRISSSNKKRLIDLPKNLTTQEVINTNKLNVELVEDQTPIHQKIFSSQVKIEENQTQQKQNIQLIKENNNQQQLFLVKQPNYKIIEESKDNEIIFIDHKINLQNTPQNKIKSSNSALKKFDDVITIKTDSKNRKFLVDSIEWDQKERIEISSDENVDPKKQVIIDQAIKPYFKNSTTANQNSLKNDIIFLNEIKPYKKQSPDLILLNSIQNKIQIPIQSESPKIIPFNMSLALSKNFDINCSLNQLSVPQQQKEVVEDDYCDVSLCSFIDIASFDLDNSYLQVKNNNHINNNYNRQSSILLGPYNNNQQLYQPLKDIVQQKLLEFNDSTQINNNLNENNKGLSQLEKIIIEQNDILVEINDSNKESKQKCGKSPLKQKDDDLQMLKNNFNTEQIINNQDQVIISQQCQEKNTESVIQIDALKEDCTEQNNNINNQNNKDEQKDQIENTNLIRHSEENQQIQIQSSQINLNDQQTHEYQNDSFYEFMLQQILIQEQIQEIYNEKEVLYDDKNIEFDQIDEQMLGFPKIYKNLFQKNTKENFPRVDKILQVNQLNAQNMQQMDILSEQEIQSDFCNIQNQEKKKKKKIIKINKNQFQDNIDEKNFNLNCIQDKIIELSQKSFKIIKKFDISKDQSASCYQQQIIPEQELRNNNNNYNYLGQFKLEKNQDIIQKSPSPKITQRIQNKMTKKIKIVKSDEIFKGKKINIVYKQPCREKKQQFIESM</sequence>
<evidence type="ECO:0000313" key="1">
    <source>
        <dbReference type="EMBL" id="EAR96262.1"/>
    </source>
</evidence>
<dbReference type="HOGENOM" id="CLU_327767_0_0_1"/>
<dbReference type="AlphaFoldDB" id="I7MJE4"/>